<dbReference type="RefSeq" id="XP_056685030.1">
    <property type="nucleotide sequence ID" value="XM_056829052.1"/>
</dbReference>
<keyword evidence="2" id="KW-1185">Reference proteome</keyword>
<feature type="domain" description="Aminotransferase-like plant mobile" evidence="1">
    <location>
        <begin position="122"/>
        <end position="317"/>
    </location>
</feature>
<sequence>MANKKTKCVCNVQIFKGIGLEENISVFASSNFYPLLAASVDLMKAGQKLREISNTLVLHLCKNYFEEENKFYINDRTSISFCAREVSEVLGGITCTGAVVSEVKDNKFPEYVENLKKLYSTEVIGKEKTSNEDRTTTNFGKTKRELSNKSLKNILRSMVLDTEEKKIQYKTLLLCYVVDKLLMPSSDTSFVRSSIFGLVQDLEKFENTNWAQTALNAICEAAVKAKLTYSGPGPVLEAMLYERVEKLRPKLVKTGSRKEAKDLPAVLRYKGARFTDTSLVEKFESLTQTDVKICPHCERMSGDDERNSVGVDLAHAQFTPFFCQEMTADTLLSLLIEDAKNTSEELRVYMESLDKEELLESLKKKLTGNQFSSNWELFQSIYCDL</sequence>
<reference evidence="3" key="2">
    <citation type="submission" date="2025-08" db="UniProtKB">
        <authorList>
            <consortium name="RefSeq"/>
        </authorList>
    </citation>
    <scope>IDENTIFICATION</scope>
    <source>
        <tissue evidence="3">Leaf</tissue>
    </source>
</reference>
<reference evidence="2" key="1">
    <citation type="journal article" date="2021" name="Nat. Commun.">
        <title>Genomic analyses provide insights into spinach domestication and the genetic basis of agronomic traits.</title>
        <authorList>
            <person name="Cai X."/>
            <person name="Sun X."/>
            <person name="Xu C."/>
            <person name="Sun H."/>
            <person name="Wang X."/>
            <person name="Ge C."/>
            <person name="Zhang Z."/>
            <person name="Wang Q."/>
            <person name="Fei Z."/>
            <person name="Jiao C."/>
            <person name="Wang Q."/>
        </authorList>
    </citation>
    <scope>NUCLEOTIDE SEQUENCE [LARGE SCALE GENOMIC DNA]</scope>
    <source>
        <strain evidence="2">cv. Varoflay</strain>
    </source>
</reference>
<organism evidence="2 3">
    <name type="scientific">Spinacia oleracea</name>
    <name type="common">Spinach</name>
    <dbReference type="NCBI Taxonomy" id="3562"/>
    <lineage>
        <taxon>Eukaryota</taxon>
        <taxon>Viridiplantae</taxon>
        <taxon>Streptophyta</taxon>
        <taxon>Embryophyta</taxon>
        <taxon>Tracheophyta</taxon>
        <taxon>Spermatophyta</taxon>
        <taxon>Magnoliopsida</taxon>
        <taxon>eudicotyledons</taxon>
        <taxon>Gunneridae</taxon>
        <taxon>Pentapetalae</taxon>
        <taxon>Caryophyllales</taxon>
        <taxon>Chenopodiaceae</taxon>
        <taxon>Chenopodioideae</taxon>
        <taxon>Anserineae</taxon>
        <taxon>Spinacia</taxon>
    </lineage>
</organism>
<dbReference type="Pfam" id="PF10536">
    <property type="entry name" value="PMD"/>
    <property type="match status" value="1"/>
</dbReference>
<proteinExistence type="predicted"/>
<evidence type="ECO:0000259" key="1">
    <source>
        <dbReference type="Pfam" id="PF10536"/>
    </source>
</evidence>
<dbReference type="Proteomes" id="UP000813463">
    <property type="component" value="Chromosome 5"/>
</dbReference>
<dbReference type="GeneID" id="110776078"/>
<dbReference type="InterPro" id="IPR019557">
    <property type="entry name" value="AminoTfrase-like_pln_mobile"/>
</dbReference>
<evidence type="ECO:0000313" key="3">
    <source>
        <dbReference type="RefSeq" id="XP_056685030.1"/>
    </source>
</evidence>
<protein>
    <recommendedName>
        <fullName evidence="1">Aminotransferase-like plant mobile domain-containing protein</fullName>
    </recommendedName>
</protein>
<accession>A0ABM3QNU8</accession>
<evidence type="ECO:0000313" key="2">
    <source>
        <dbReference type="Proteomes" id="UP000813463"/>
    </source>
</evidence>
<gene>
    <name evidence="3" type="primary">LOC110776078</name>
</gene>
<name>A0ABM3QNU8_SPIOL</name>